<dbReference type="STRING" id="1229726.GRFL_1799"/>
<dbReference type="Proteomes" id="UP000186230">
    <property type="component" value="Chromosome"/>
</dbReference>
<organism evidence="1 2">
    <name type="scientific">Christiangramia flava JLT2011</name>
    <dbReference type="NCBI Taxonomy" id="1229726"/>
    <lineage>
        <taxon>Bacteria</taxon>
        <taxon>Pseudomonadati</taxon>
        <taxon>Bacteroidota</taxon>
        <taxon>Flavobacteriia</taxon>
        <taxon>Flavobacteriales</taxon>
        <taxon>Flavobacteriaceae</taxon>
        <taxon>Christiangramia</taxon>
    </lineage>
</organism>
<dbReference type="AlphaFoldDB" id="A0A1L7I5S1"/>
<reference evidence="1 2" key="1">
    <citation type="submission" date="2016-07" db="EMBL/GenBank/DDBJ databases">
        <title>Multi-omics approach to identify versatile polysaccharide utilization systems of a marine flavobacterium Gramella flava.</title>
        <authorList>
            <person name="Tang K."/>
        </authorList>
    </citation>
    <scope>NUCLEOTIDE SEQUENCE [LARGE SCALE GENOMIC DNA]</scope>
    <source>
        <strain evidence="1 2">JLT2011</strain>
    </source>
</reference>
<evidence type="ECO:0000313" key="1">
    <source>
        <dbReference type="EMBL" id="APU68523.1"/>
    </source>
</evidence>
<evidence type="ECO:0000313" key="2">
    <source>
        <dbReference type="Proteomes" id="UP000186230"/>
    </source>
</evidence>
<gene>
    <name evidence="1" type="ORF">GRFL_1799</name>
</gene>
<protein>
    <submittedName>
        <fullName evidence="1">Uncharacterized protein</fullName>
    </submittedName>
</protein>
<dbReference type="KEGG" id="gfl:GRFL_1799"/>
<sequence length="42" mass="4817">MGFGATMTNSFDSEIILHLVQSLWMLPQMTPKTRIFEMLKTA</sequence>
<dbReference type="EMBL" id="CP016359">
    <property type="protein sequence ID" value="APU68523.1"/>
    <property type="molecule type" value="Genomic_DNA"/>
</dbReference>
<name>A0A1L7I5S1_9FLAO</name>
<keyword evidence="2" id="KW-1185">Reference proteome</keyword>
<accession>A0A1L7I5S1</accession>
<proteinExistence type="predicted"/>